<protein>
    <recommendedName>
        <fullName evidence="3">Galactosyl transferase GMA12/MNN10 family protein</fullName>
    </recommendedName>
</protein>
<dbReference type="OrthoDB" id="195155at2"/>
<dbReference type="RefSeq" id="WP_097277011.1">
    <property type="nucleotide sequence ID" value="NZ_OCNJ01000001.1"/>
</dbReference>
<keyword evidence="2" id="KW-1185">Reference proteome</keyword>
<sequence>MSGGGATLVLQSHAPAALGPWQRACLDSVAAWAADRGHAYRFLDDALFDGIPGWYMAKCRDHGRMATAADLGRLLRLREALEAGAERVVWLDADVLVIDPSRLALPEAVDHAFGVEVWVQPGADGRPKARRNVHNAVCLFRPGNPVLDFLIHGCLRLVEALKPENGFPPQLCGPRLLNALHPLVRFPLIETVGMVSPLLGADLIGRGDGRALACWRRAAADLPPPAALNLCASLHGRTVDGVLCDAAYYDGIREAAARLTG</sequence>
<evidence type="ECO:0000313" key="1">
    <source>
        <dbReference type="EMBL" id="SOD89027.1"/>
    </source>
</evidence>
<dbReference type="EMBL" id="OCNJ01000001">
    <property type="protein sequence ID" value="SOD89027.1"/>
    <property type="molecule type" value="Genomic_DNA"/>
</dbReference>
<reference evidence="1 2" key="1">
    <citation type="submission" date="2017-09" db="EMBL/GenBank/DDBJ databases">
        <authorList>
            <person name="Ehlers B."/>
            <person name="Leendertz F.H."/>
        </authorList>
    </citation>
    <scope>NUCLEOTIDE SEQUENCE [LARGE SCALE GENOMIC DNA]</scope>
    <source>
        <strain evidence="1 2">USBA 140</strain>
    </source>
</reference>
<evidence type="ECO:0008006" key="3">
    <source>
        <dbReference type="Google" id="ProtNLM"/>
    </source>
</evidence>
<proteinExistence type="predicted"/>
<dbReference type="AlphaFoldDB" id="A0A286G0F8"/>
<gene>
    <name evidence="1" type="ORF">SAMN05421508_10187</name>
</gene>
<dbReference type="Proteomes" id="UP000219621">
    <property type="component" value="Unassembled WGS sequence"/>
</dbReference>
<organism evidence="1 2">
    <name type="scientific">Caenispirillum bisanense</name>
    <dbReference type="NCBI Taxonomy" id="414052"/>
    <lineage>
        <taxon>Bacteria</taxon>
        <taxon>Pseudomonadati</taxon>
        <taxon>Pseudomonadota</taxon>
        <taxon>Alphaproteobacteria</taxon>
        <taxon>Rhodospirillales</taxon>
        <taxon>Novispirillaceae</taxon>
        <taxon>Caenispirillum</taxon>
    </lineage>
</organism>
<accession>A0A286G0F8</accession>
<evidence type="ECO:0000313" key="2">
    <source>
        <dbReference type="Proteomes" id="UP000219621"/>
    </source>
</evidence>
<name>A0A286G0F8_9PROT</name>